<dbReference type="SFLD" id="SFLDG01084">
    <property type="entry name" value="Uncharacterised_Radical_SAM_Su"/>
    <property type="match status" value="1"/>
</dbReference>
<dbReference type="GO" id="GO:0003824">
    <property type="term" value="F:catalytic activity"/>
    <property type="evidence" value="ECO:0007669"/>
    <property type="project" value="InterPro"/>
</dbReference>
<dbReference type="GO" id="GO:0051536">
    <property type="term" value="F:iron-sulfur cluster binding"/>
    <property type="evidence" value="ECO:0007669"/>
    <property type="project" value="UniProtKB-KW"/>
</dbReference>
<evidence type="ECO:0000256" key="2">
    <source>
        <dbReference type="ARBA" id="ARBA00023004"/>
    </source>
</evidence>
<evidence type="ECO:0000313" key="6">
    <source>
        <dbReference type="Proteomes" id="UP000177987"/>
    </source>
</evidence>
<dbReference type="InterPro" id="IPR058240">
    <property type="entry name" value="rSAM_sf"/>
</dbReference>
<dbReference type="Gene3D" id="3.80.30.30">
    <property type="match status" value="1"/>
</dbReference>
<organism evidence="5 6">
    <name type="scientific">Candidatus Yonathbacteria bacterium RIFCSPLOWO2_01_FULL_47_33b</name>
    <dbReference type="NCBI Taxonomy" id="1802727"/>
    <lineage>
        <taxon>Bacteria</taxon>
        <taxon>Candidatus Yonathiibacteriota</taxon>
    </lineage>
</organism>
<dbReference type="AlphaFoldDB" id="A0A1G2SFZ5"/>
<dbReference type="EMBL" id="MHUW01000009">
    <property type="protein sequence ID" value="OHA83953.1"/>
    <property type="molecule type" value="Genomic_DNA"/>
</dbReference>
<dbReference type="InterPro" id="IPR007197">
    <property type="entry name" value="rSAM"/>
</dbReference>
<dbReference type="GO" id="GO:0046872">
    <property type="term" value="F:metal ion binding"/>
    <property type="evidence" value="ECO:0007669"/>
    <property type="project" value="UniProtKB-KW"/>
</dbReference>
<protein>
    <recommendedName>
        <fullName evidence="4">Radical SAM core domain-containing protein</fullName>
    </recommendedName>
</protein>
<keyword evidence="3" id="KW-0411">Iron-sulfur</keyword>
<reference evidence="5 6" key="1">
    <citation type="journal article" date="2016" name="Nat. Commun.">
        <title>Thousands of microbial genomes shed light on interconnected biogeochemical processes in an aquifer system.</title>
        <authorList>
            <person name="Anantharaman K."/>
            <person name="Brown C.T."/>
            <person name="Hug L.A."/>
            <person name="Sharon I."/>
            <person name="Castelle C.J."/>
            <person name="Probst A.J."/>
            <person name="Thomas B.C."/>
            <person name="Singh A."/>
            <person name="Wilkins M.J."/>
            <person name="Karaoz U."/>
            <person name="Brodie E.L."/>
            <person name="Williams K.H."/>
            <person name="Hubbard S.S."/>
            <person name="Banfield J.F."/>
        </authorList>
    </citation>
    <scope>NUCLEOTIDE SEQUENCE [LARGE SCALE GENOMIC DNA]</scope>
</reference>
<sequence>MNNPFEKFEQQGIKIDQERALTYSKLSCPFGCTYCFVDEMNQEQSKGAVYLDDQQLELLKNLPEQVKLIMLGCDTEFFQNKKEALEILEKLSVLGKDISVITKIPLSEEYVNSLLEIHNKVKGNGNIFSFSTSITCISEPILAKYEPGVPSPEKRIETLSSVYAKGIPTTVAIRPLLPDVSDEEIRDIVNKTKDYCFGYYSGPLYLKEERIKLLLPGYESKIEKEHQPHWMLDGNQYQALEKDGQIEFLASVVEEANKKFFDGAADAVEYLRSRK</sequence>
<feature type="domain" description="Radical SAM core" evidence="4">
    <location>
        <begin position="14"/>
        <end position="247"/>
    </location>
</feature>
<evidence type="ECO:0000256" key="1">
    <source>
        <dbReference type="ARBA" id="ARBA00022723"/>
    </source>
</evidence>
<evidence type="ECO:0000256" key="3">
    <source>
        <dbReference type="ARBA" id="ARBA00023014"/>
    </source>
</evidence>
<dbReference type="SFLD" id="SFLDS00029">
    <property type="entry name" value="Radical_SAM"/>
    <property type="match status" value="1"/>
</dbReference>
<dbReference type="Proteomes" id="UP000177987">
    <property type="component" value="Unassembled WGS sequence"/>
</dbReference>
<dbReference type="Pfam" id="PF04055">
    <property type="entry name" value="Radical_SAM"/>
    <property type="match status" value="1"/>
</dbReference>
<keyword evidence="2" id="KW-0408">Iron</keyword>
<evidence type="ECO:0000313" key="5">
    <source>
        <dbReference type="EMBL" id="OHA83953.1"/>
    </source>
</evidence>
<name>A0A1G2SFZ5_9BACT</name>
<proteinExistence type="predicted"/>
<keyword evidence="1" id="KW-0479">Metal-binding</keyword>
<dbReference type="InterPro" id="IPR040086">
    <property type="entry name" value="MJ0683-like"/>
</dbReference>
<evidence type="ECO:0000259" key="4">
    <source>
        <dbReference type="PROSITE" id="PS51918"/>
    </source>
</evidence>
<dbReference type="PANTHER" id="PTHR43432">
    <property type="entry name" value="SLR0285 PROTEIN"/>
    <property type="match status" value="1"/>
</dbReference>
<comment type="caution">
    <text evidence="5">The sequence shown here is derived from an EMBL/GenBank/DDBJ whole genome shotgun (WGS) entry which is preliminary data.</text>
</comment>
<dbReference type="PANTHER" id="PTHR43432:SF4">
    <property type="entry name" value="RADICAL SAM CORE DOMAIN-CONTAINING PROTEIN"/>
    <property type="match status" value="1"/>
</dbReference>
<gene>
    <name evidence="5" type="ORF">A2937_00405</name>
</gene>
<dbReference type="STRING" id="1802727.A2937_00405"/>
<dbReference type="PROSITE" id="PS51918">
    <property type="entry name" value="RADICAL_SAM"/>
    <property type="match status" value="1"/>
</dbReference>
<dbReference type="SUPFAM" id="SSF102114">
    <property type="entry name" value="Radical SAM enzymes"/>
    <property type="match status" value="1"/>
</dbReference>
<accession>A0A1G2SFZ5</accession>